<organism evidence="2">
    <name type="scientific">Prevotella sp. GTC17253</name>
    <dbReference type="NCBI Taxonomy" id="3236793"/>
    <lineage>
        <taxon>Bacteria</taxon>
        <taxon>Pseudomonadati</taxon>
        <taxon>Bacteroidota</taxon>
        <taxon>Bacteroidia</taxon>
        <taxon>Bacteroidales</taxon>
        <taxon>Prevotellaceae</taxon>
        <taxon>Prevotella</taxon>
    </lineage>
</organism>
<dbReference type="SUPFAM" id="SSF52540">
    <property type="entry name" value="P-loop containing nucleoside triphosphate hydrolases"/>
    <property type="match status" value="1"/>
</dbReference>
<dbReference type="CDD" id="cd00882">
    <property type="entry name" value="Ras_like_GTPase"/>
    <property type="match status" value="1"/>
</dbReference>
<dbReference type="Gene3D" id="3.40.50.300">
    <property type="entry name" value="P-loop containing nucleotide triphosphate hydrolases"/>
    <property type="match status" value="1"/>
</dbReference>
<sequence length="227" mass="26091">MLELLLSTFTLPEYQQQEAWFWIPIAIAATIFATIIVASSDETETSSLKGKTLGILGMPQAGKTQLLMTLQGKPYSQYEQTTVNEYKEFPLVIGDTGRTIIIQPGQDIGGSEYNITAYYEEFLKNKDICVFLFDVQKYKDDINYRSQTNIRLDFINRHIKKWPEGCAIIGTHVDKAEIKEDENIIAILQKFIEGKPYARLFNHNLFAYNLTNKTDIVKLKMKLFIEK</sequence>
<keyword evidence="1" id="KW-1133">Transmembrane helix</keyword>
<reference evidence="2" key="1">
    <citation type="submission" date="2024-07" db="EMBL/GenBank/DDBJ databases">
        <title>Complete genome sequence of Prevotella sp. YM-2024 GTC17253.</title>
        <authorList>
            <person name="Hayashi M."/>
            <person name="Muto Y."/>
            <person name="Tanaka K."/>
            <person name="Niwa H."/>
        </authorList>
    </citation>
    <scope>NUCLEOTIDE SEQUENCE</scope>
    <source>
        <strain evidence="2">GTC17253</strain>
    </source>
</reference>
<evidence type="ECO:0000256" key="1">
    <source>
        <dbReference type="SAM" id="Phobius"/>
    </source>
</evidence>
<proteinExistence type="predicted"/>
<evidence type="ECO:0000313" key="2">
    <source>
        <dbReference type="EMBL" id="BFO70709.1"/>
    </source>
</evidence>
<keyword evidence="1" id="KW-0812">Transmembrane</keyword>
<name>A0AB33INX3_9BACT</name>
<dbReference type="EMBL" id="AP035785">
    <property type="protein sequence ID" value="BFO70709.1"/>
    <property type="molecule type" value="Genomic_DNA"/>
</dbReference>
<protein>
    <recommendedName>
        <fullName evidence="3">G domain-containing protein</fullName>
    </recommendedName>
</protein>
<feature type="transmembrane region" description="Helical" evidence="1">
    <location>
        <begin position="20"/>
        <end position="39"/>
    </location>
</feature>
<keyword evidence="1" id="KW-0472">Membrane</keyword>
<accession>A0AB33INX3</accession>
<evidence type="ECO:0008006" key="3">
    <source>
        <dbReference type="Google" id="ProtNLM"/>
    </source>
</evidence>
<dbReference type="InterPro" id="IPR027417">
    <property type="entry name" value="P-loop_NTPase"/>
</dbReference>
<dbReference type="AlphaFoldDB" id="A0AB33INX3"/>
<gene>
    <name evidence="2" type="ORF">GTC17253_06750</name>
</gene>